<organism evidence="1 2">
    <name type="scientific">Ambrosiozyma monospora</name>
    <name type="common">Yeast</name>
    <name type="synonym">Endomycopsis monosporus</name>
    <dbReference type="NCBI Taxonomy" id="43982"/>
    <lineage>
        <taxon>Eukaryota</taxon>
        <taxon>Fungi</taxon>
        <taxon>Dikarya</taxon>
        <taxon>Ascomycota</taxon>
        <taxon>Saccharomycotina</taxon>
        <taxon>Pichiomycetes</taxon>
        <taxon>Pichiales</taxon>
        <taxon>Pichiaceae</taxon>
        <taxon>Ambrosiozyma</taxon>
    </lineage>
</organism>
<evidence type="ECO:0000313" key="2">
    <source>
        <dbReference type="Proteomes" id="UP001165064"/>
    </source>
</evidence>
<comment type="caution">
    <text evidence="1">The sequence shown here is derived from an EMBL/GenBank/DDBJ whole genome shotgun (WGS) entry which is preliminary data.</text>
</comment>
<evidence type="ECO:0000313" key="1">
    <source>
        <dbReference type="EMBL" id="GME84555.1"/>
    </source>
</evidence>
<protein>
    <submittedName>
        <fullName evidence="1">Unnamed protein product</fullName>
    </submittedName>
</protein>
<sequence length="212" mass="24031">MPRKVTSKKSSFSFEQKHLFSNEKHKKKTTTRKKFSLLDDFEANTTLDDIFQLPSSLSSSSNSILPDSSTELKPEDKVNILGDDLFSRDTGGAFDFERYLNFGLNQISMPTSTSDLDFSRVKKTTIPHMKETDDVSVYLSQAEEDEEDNDSGFAHSSPNSKLMIHGLLGNLSLEELDMQVRSSEFDPFADHQDDDEEEENVTEPELKNFLAK</sequence>
<reference evidence="1" key="1">
    <citation type="submission" date="2023-04" db="EMBL/GenBank/DDBJ databases">
        <title>Ambrosiozyma monospora NBRC 10751.</title>
        <authorList>
            <person name="Ichikawa N."/>
            <person name="Sato H."/>
            <person name="Tonouchi N."/>
        </authorList>
    </citation>
    <scope>NUCLEOTIDE SEQUENCE</scope>
    <source>
        <strain evidence="1">NBRC 10751</strain>
    </source>
</reference>
<name>A0ACB5TAL3_AMBMO</name>
<keyword evidence="2" id="KW-1185">Reference proteome</keyword>
<accession>A0ACB5TAL3</accession>
<proteinExistence type="predicted"/>
<dbReference type="EMBL" id="BSXS01005574">
    <property type="protein sequence ID" value="GME84555.1"/>
    <property type="molecule type" value="Genomic_DNA"/>
</dbReference>
<gene>
    <name evidence="1" type="ORF">Amon02_000692400</name>
</gene>
<dbReference type="Proteomes" id="UP001165064">
    <property type="component" value="Unassembled WGS sequence"/>
</dbReference>